<reference evidence="1" key="1">
    <citation type="journal article" date="2020" name="Stud. Mycol.">
        <title>101 Dothideomycetes genomes: a test case for predicting lifestyles and emergence of pathogens.</title>
        <authorList>
            <person name="Haridas S."/>
            <person name="Albert R."/>
            <person name="Binder M."/>
            <person name="Bloem J."/>
            <person name="Labutti K."/>
            <person name="Salamov A."/>
            <person name="Andreopoulos B."/>
            <person name="Baker S."/>
            <person name="Barry K."/>
            <person name="Bills G."/>
            <person name="Bluhm B."/>
            <person name="Cannon C."/>
            <person name="Castanera R."/>
            <person name="Culley D."/>
            <person name="Daum C."/>
            <person name="Ezra D."/>
            <person name="Gonzalez J."/>
            <person name="Henrissat B."/>
            <person name="Kuo A."/>
            <person name="Liang C."/>
            <person name="Lipzen A."/>
            <person name="Lutzoni F."/>
            <person name="Magnuson J."/>
            <person name="Mondo S."/>
            <person name="Nolan M."/>
            <person name="Ohm R."/>
            <person name="Pangilinan J."/>
            <person name="Park H.-J."/>
            <person name="Ramirez L."/>
            <person name="Alfaro M."/>
            <person name="Sun H."/>
            <person name="Tritt A."/>
            <person name="Yoshinaga Y."/>
            <person name="Zwiers L.-H."/>
            <person name="Turgeon B."/>
            <person name="Goodwin S."/>
            <person name="Spatafora J."/>
            <person name="Crous P."/>
            <person name="Grigoriev I."/>
        </authorList>
    </citation>
    <scope>NUCLEOTIDE SEQUENCE</scope>
    <source>
        <strain evidence="1">ATCC 200398</strain>
    </source>
</reference>
<comment type="caution">
    <text evidence="1">The sequence shown here is derived from an EMBL/GenBank/DDBJ whole genome shotgun (WGS) entry which is preliminary data.</text>
</comment>
<evidence type="ECO:0000313" key="1">
    <source>
        <dbReference type="EMBL" id="KAF2467393.1"/>
    </source>
</evidence>
<dbReference type="Proteomes" id="UP000799755">
    <property type="component" value="Unassembled WGS sequence"/>
</dbReference>
<evidence type="ECO:0000313" key="2">
    <source>
        <dbReference type="Proteomes" id="UP000799755"/>
    </source>
</evidence>
<proteinExistence type="predicted"/>
<gene>
    <name evidence="1" type="ORF">BDR25DRAFT_395210</name>
</gene>
<keyword evidence="2" id="KW-1185">Reference proteome</keyword>
<protein>
    <submittedName>
        <fullName evidence="1">Uncharacterized protein</fullName>
    </submittedName>
</protein>
<dbReference type="EMBL" id="MU003520">
    <property type="protein sequence ID" value="KAF2467393.1"/>
    <property type="molecule type" value="Genomic_DNA"/>
</dbReference>
<accession>A0ACB6QLD2</accession>
<organism evidence="1 2">
    <name type="scientific">Lindgomyces ingoldianus</name>
    <dbReference type="NCBI Taxonomy" id="673940"/>
    <lineage>
        <taxon>Eukaryota</taxon>
        <taxon>Fungi</taxon>
        <taxon>Dikarya</taxon>
        <taxon>Ascomycota</taxon>
        <taxon>Pezizomycotina</taxon>
        <taxon>Dothideomycetes</taxon>
        <taxon>Pleosporomycetidae</taxon>
        <taxon>Pleosporales</taxon>
        <taxon>Lindgomycetaceae</taxon>
        <taxon>Lindgomyces</taxon>
    </lineage>
</organism>
<name>A0ACB6QLD2_9PLEO</name>
<sequence length="599" mass="66385">MRFLTGPHSYRIWSLRNRAVVSVQLTSVSTQGLIISMTRGKDVQGPRAEAMYIRAGPTREEGARARALFSSSPHGTKAPWYNPVPNALPCGLFYIYHAQGFHDPSPLPETALCWGHYISGFVIILRRMLNGCLHHGLLLFCFKRVGHCFERAGICVSPPTSHSFSLLRVLGSVKEGHWPFPTSAKAFWLDPPHSGATPSTSLFSLPGSLPGLAIEGSELYPVCNQIVDKAEQRGDAFPQLLGFILIFHLPATARGSSCMFHGPSAIDFTFPSTSDSLRLQLLSECVAAFQSSQPAPLNGLTRGGNSLRPWSVWCFEIIAQVRSSPATPAQWTELRNILVEMQACRLRAKLYGRMRAGERALATTWPEDRPLNFPASLTLSAVASIVRNFAQHGDSSSDQRPLHMLFTAINHYATSTQLATFKTDAYTTFRRLHVARFARLPTRSLLSPSAERRFFIADCKALFRYTTFRDAPTPHAYYIPPAGSLLAEQTRLQQPRPSRIPRALQSSSYTPIPFHTSAPAFTEAISRNSSYLRCNGTESRLTRANSAMKTHTDRYQGDLVWTGTAGRKPARDFGKEDVREPLTIRQDAALCFETIVSAS</sequence>